<dbReference type="InterPro" id="IPR012340">
    <property type="entry name" value="NA-bd_OB-fold"/>
</dbReference>
<dbReference type="EMBL" id="SDMP01000003">
    <property type="protein sequence ID" value="RYR68487.1"/>
    <property type="molecule type" value="Genomic_DNA"/>
</dbReference>
<comment type="caution">
    <text evidence="1">The sequence shown here is derived from an EMBL/GenBank/DDBJ whole genome shotgun (WGS) entry which is preliminary data.</text>
</comment>
<gene>
    <name evidence="1" type="ORF">Ahy_A03g014982</name>
</gene>
<dbReference type="Proteomes" id="UP000289738">
    <property type="component" value="Chromosome A03"/>
</dbReference>
<dbReference type="SUPFAM" id="SSF50249">
    <property type="entry name" value="Nucleic acid-binding proteins"/>
    <property type="match status" value="1"/>
</dbReference>
<sequence length="679" mass="77438">MFDDVVGEEKIFKVEINSAVDRDDSGCFKIVNVFSGDLKPTTTDDCINYATREDYKTQVVCDNSIQSETIEDIITDLISPNRCYSDAENGSYCKVIPLKLISSLLHKKVVFMVDARPMGYEMNRSVYIVQQILDDAPVINVFEAAAEMNEHKIHVLVDSMLEVEDAFSQCESDHEAMEDLHAFYFTIDALQKISPWKEGWSIEAKILTIWEDANILKEGDVFIISDFKVIPNDGLVRVTRHRFCILFKCSTSVVAAASRVIPNPSLSLTSMDEILQKRTDYEYLIDFVRVLCGLKRKMDVECNGKILKVIILEVFVDGKKIPCNLVGDCSALIDINSLKKYRIASHHFSRLCSNEIEDLVSDGQFFVVGKIKEIVEDPEWWVFSCVCRHPIVGDDNVFHCQLCNREVQHFMIRIKILVEDGTSCGMFVLLDSAATKLLGRTCSDVFLLLEDEMDHVTSDSAFSPIFEDFSPYGQLGNDDNQVISGVPIQDQIYFLIGEIIDVLKHKKWWYYCCLCNATVCHVGNVFYCYLYRVECIDAIRRYHIKIVVFHSNGCNIFILQDDESTDDYTVPNSMISQLMNKKIVFIVDPRPVGYELNTSLHIVCAIYDDIDIVKFLEDSTHDNQQQTVNHDFHARISSSQGSNLFGNHQPLTIREEFRSAFGQCENTVEDVERMDECSS</sequence>
<protein>
    <submittedName>
        <fullName evidence="1">Uncharacterized protein</fullName>
    </submittedName>
</protein>
<accession>A0A445DZB4</accession>
<evidence type="ECO:0000313" key="1">
    <source>
        <dbReference type="EMBL" id="RYR68487.1"/>
    </source>
</evidence>
<dbReference type="Gene3D" id="2.40.50.140">
    <property type="entry name" value="Nucleic acid-binding proteins"/>
    <property type="match status" value="2"/>
</dbReference>
<keyword evidence="2" id="KW-1185">Reference proteome</keyword>
<proteinExistence type="predicted"/>
<dbReference type="PANTHER" id="PTHR47165">
    <property type="entry name" value="OS03G0429900 PROTEIN"/>
    <property type="match status" value="1"/>
</dbReference>
<organism evidence="1 2">
    <name type="scientific">Arachis hypogaea</name>
    <name type="common">Peanut</name>
    <dbReference type="NCBI Taxonomy" id="3818"/>
    <lineage>
        <taxon>Eukaryota</taxon>
        <taxon>Viridiplantae</taxon>
        <taxon>Streptophyta</taxon>
        <taxon>Embryophyta</taxon>
        <taxon>Tracheophyta</taxon>
        <taxon>Spermatophyta</taxon>
        <taxon>Magnoliopsida</taxon>
        <taxon>eudicotyledons</taxon>
        <taxon>Gunneridae</taxon>
        <taxon>Pentapetalae</taxon>
        <taxon>rosids</taxon>
        <taxon>fabids</taxon>
        <taxon>Fabales</taxon>
        <taxon>Fabaceae</taxon>
        <taxon>Papilionoideae</taxon>
        <taxon>50 kb inversion clade</taxon>
        <taxon>dalbergioids sensu lato</taxon>
        <taxon>Dalbergieae</taxon>
        <taxon>Pterocarpus clade</taxon>
        <taxon>Arachis</taxon>
    </lineage>
</organism>
<evidence type="ECO:0000313" key="2">
    <source>
        <dbReference type="Proteomes" id="UP000289738"/>
    </source>
</evidence>
<reference evidence="1 2" key="1">
    <citation type="submission" date="2019-01" db="EMBL/GenBank/DDBJ databases">
        <title>Sequencing of cultivated peanut Arachis hypogaea provides insights into genome evolution and oil improvement.</title>
        <authorList>
            <person name="Chen X."/>
        </authorList>
    </citation>
    <scope>NUCLEOTIDE SEQUENCE [LARGE SCALE GENOMIC DNA]</scope>
    <source>
        <strain evidence="2">cv. Fuhuasheng</strain>
        <tissue evidence="1">Leaves</tissue>
    </source>
</reference>
<dbReference type="AlphaFoldDB" id="A0A445DZB4"/>
<name>A0A445DZB4_ARAHY</name>
<dbReference type="PANTHER" id="PTHR47165:SF4">
    <property type="entry name" value="OS03G0429900 PROTEIN"/>
    <property type="match status" value="1"/>
</dbReference>